<dbReference type="Proteomes" id="UP000076722">
    <property type="component" value="Unassembled WGS sequence"/>
</dbReference>
<proteinExistence type="predicted"/>
<organism evidence="3 4">
    <name type="scientific">Sistotremastrum niveocremeum HHB9708</name>
    <dbReference type="NCBI Taxonomy" id="1314777"/>
    <lineage>
        <taxon>Eukaryota</taxon>
        <taxon>Fungi</taxon>
        <taxon>Dikarya</taxon>
        <taxon>Basidiomycota</taxon>
        <taxon>Agaricomycotina</taxon>
        <taxon>Agaricomycetes</taxon>
        <taxon>Sistotremastrales</taxon>
        <taxon>Sistotremastraceae</taxon>
        <taxon>Sertulicium</taxon>
        <taxon>Sertulicium niveocremeum</taxon>
    </lineage>
</organism>
<dbReference type="Pfam" id="PF20236">
    <property type="entry name" value="DUF6593"/>
    <property type="match status" value="1"/>
</dbReference>
<evidence type="ECO:0000313" key="4">
    <source>
        <dbReference type="Proteomes" id="UP000076722"/>
    </source>
</evidence>
<feature type="compositionally biased region" description="Polar residues" evidence="1">
    <location>
        <begin position="1"/>
        <end position="10"/>
    </location>
</feature>
<evidence type="ECO:0000259" key="2">
    <source>
        <dbReference type="Pfam" id="PF20236"/>
    </source>
</evidence>
<feature type="compositionally biased region" description="Basic and acidic residues" evidence="1">
    <location>
        <begin position="19"/>
        <end position="29"/>
    </location>
</feature>
<name>A0A164NHM4_9AGAM</name>
<dbReference type="OrthoDB" id="3360976at2759"/>
<feature type="region of interest" description="Disordered" evidence="1">
    <location>
        <begin position="1"/>
        <end position="38"/>
    </location>
</feature>
<dbReference type="InterPro" id="IPR046528">
    <property type="entry name" value="DUF6593"/>
</dbReference>
<dbReference type="EMBL" id="KV419445">
    <property type="protein sequence ID" value="KZS87712.1"/>
    <property type="molecule type" value="Genomic_DNA"/>
</dbReference>
<evidence type="ECO:0000313" key="3">
    <source>
        <dbReference type="EMBL" id="KZS87712.1"/>
    </source>
</evidence>
<dbReference type="AlphaFoldDB" id="A0A164NHM4"/>
<protein>
    <recommendedName>
        <fullName evidence="2">DUF6593 domain-containing protein</fullName>
    </recommendedName>
</protein>
<evidence type="ECO:0000256" key="1">
    <source>
        <dbReference type="SAM" id="MobiDB-lite"/>
    </source>
</evidence>
<feature type="domain" description="DUF6593" evidence="2">
    <location>
        <begin position="81"/>
        <end position="219"/>
    </location>
</feature>
<accession>A0A164NHM4</accession>
<sequence length="246" mass="27161">MSLVSPSTDNIDPPPAYHSTDRFIEHDDTPAPSLSPYSLESHEAASAPLVLTFEGEQIKKCTVLAPGGRTVFSTVSEGSTFEGCRVLEEKLRDSQGNVVATFIRAAKGSDKIILGDRAPINRKLWMKPGMPFSRTLGHLSYHGVEYKWVSVKDPNQVTLELRAESNKTLLARYRDSRRDWSAPIPRVEIEKAKIEIYPPGLHMIKMILFSLLVVELVREDGAVGVMDGSTASGRGKMQGGYSARNF</sequence>
<gene>
    <name evidence="3" type="ORF">SISNIDRAFT_460647</name>
</gene>
<keyword evidence="4" id="KW-1185">Reference proteome</keyword>
<reference evidence="3 4" key="1">
    <citation type="journal article" date="2016" name="Mol. Biol. Evol.">
        <title>Comparative Genomics of Early-Diverging Mushroom-Forming Fungi Provides Insights into the Origins of Lignocellulose Decay Capabilities.</title>
        <authorList>
            <person name="Nagy L.G."/>
            <person name="Riley R."/>
            <person name="Tritt A."/>
            <person name="Adam C."/>
            <person name="Daum C."/>
            <person name="Floudas D."/>
            <person name="Sun H."/>
            <person name="Yadav J.S."/>
            <person name="Pangilinan J."/>
            <person name="Larsson K.H."/>
            <person name="Matsuura K."/>
            <person name="Barry K."/>
            <person name="Labutti K."/>
            <person name="Kuo R."/>
            <person name="Ohm R.A."/>
            <person name="Bhattacharya S.S."/>
            <person name="Shirouzu T."/>
            <person name="Yoshinaga Y."/>
            <person name="Martin F.M."/>
            <person name="Grigoriev I.V."/>
            <person name="Hibbett D.S."/>
        </authorList>
    </citation>
    <scope>NUCLEOTIDE SEQUENCE [LARGE SCALE GENOMIC DNA]</scope>
    <source>
        <strain evidence="3 4">HHB9708</strain>
    </source>
</reference>